<sequence>MVLTEAVRCGCSRAKKGDSLVAVAVAVAVALVFAVVSAVAVALAFDLPGSLPQRRMDRGKTRRAAYMDVRRSRQGQDAPSANPRCIRGPGARSAEGARQGALSFGYLFFARAKKSNSPERAKAFAVAPSLSVEQEES</sequence>
<dbReference type="RefSeq" id="WP_267093094.1">
    <property type="nucleotide sequence ID" value="NZ_CP099534.1"/>
</dbReference>
<accession>A0AA46Y8J0</accession>
<keyword evidence="2" id="KW-1133">Transmembrane helix</keyword>
<feature type="region of interest" description="Disordered" evidence="1">
    <location>
        <begin position="68"/>
        <end position="95"/>
    </location>
</feature>
<dbReference type="EMBL" id="CP099534">
    <property type="protein sequence ID" value="UYK88709.1"/>
    <property type="molecule type" value="Genomic_DNA"/>
</dbReference>
<dbReference type="Proteomes" id="UP001164392">
    <property type="component" value="Chromosome"/>
</dbReference>
<proteinExistence type="predicted"/>
<reference evidence="3" key="1">
    <citation type="submission" date="2022-06" db="EMBL/GenBank/DDBJ databases">
        <title>Dynamics of rice microbiomes reveals core vertical transmitted seed endophytes.</title>
        <authorList>
            <person name="Liao K."/>
            <person name="Zhang X."/>
        </authorList>
    </citation>
    <scope>NUCLEOTIDE SEQUENCE</scope>
    <source>
        <strain evidence="3">JR3-14</strain>
    </source>
</reference>
<gene>
    <name evidence="3" type="ORF">NG824_19955</name>
</gene>
<protein>
    <submittedName>
        <fullName evidence="3">Uncharacterized protein</fullName>
    </submittedName>
</protein>
<evidence type="ECO:0000256" key="2">
    <source>
        <dbReference type="SAM" id="Phobius"/>
    </source>
</evidence>
<evidence type="ECO:0000313" key="4">
    <source>
        <dbReference type="Proteomes" id="UP001164392"/>
    </source>
</evidence>
<dbReference type="AlphaFoldDB" id="A0AA46Y8J0"/>
<evidence type="ECO:0000256" key="1">
    <source>
        <dbReference type="SAM" id="MobiDB-lite"/>
    </source>
</evidence>
<name>A0AA46Y8J0_9XANT</name>
<organism evidence="3 4">
    <name type="scientific">Xanthomonas sacchari</name>
    <dbReference type="NCBI Taxonomy" id="56458"/>
    <lineage>
        <taxon>Bacteria</taxon>
        <taxon>Pseudomonadati</taxon>
        <taxon>Pseudomonadota</taxon>
        <taxon>Gammaproteobacteria</taxon>
        <taxon>Lysobacterales</taxon>
        <taxon>Lysobacteraceae</taxon>
        <taxon>Xanthomonas</taxon>
    </lineage>
</organism>
<keyword evidence="2" id="KW-0812">Transmembrane</keyword>
<evidence type="ECO:0000313" key="3">
    <source>
        <dbReference type="EMBL" id="UYK88709.1"/>
    </source>
</evidence>
<feature type="transmembrane region" description="Helical" evidence="2">
    <location>
        <begin position="20"/>
        <end position="45"/>
    </location>
</feature>
<keyword evidence="2" id="KW-0472">Membrane</keyword>